<sequence length="132" mass="15123">METNMDKSWMNLSRLDPRYLQGVIDFMAFARKNIRDGETEISCPCKKFHNFVRKKIDVVKEHLVVNGISPSYTIWIFHGERSQPRDQDIENSGQGNFDGQNDMEEMIRDAFGIPLIHAQDMNVDPPPAGLGL</sequence>
<name>A0ACB7YFW0_9ERIC</name>
<evidence type="ECO:0000313" key="1">
    <source>
        <dbReference type="EMBL" id="KAH7852547.1"/>
    </source>
</evidence>
<proteinExistence type="predicted"/>
<accession>A0ACB7YFW0</accession>
<comment type="caution">
    <text evidence="1">The sequence shown here is derived from an EMBL/GenBank/DDBJ whole genome shotgun (WGS) entry which is preliminary data.</text>
</comment>
<reference evidence="1 2" key="1">
    <citation type="journal article" date="2021" name="Hortic Res">
        <title>High-quality reference genome and annotation aids understanding of berry development for evergreen blueberry (Vaccinium darrowii).</title>
        <authorList>
            <person name="Yu J."/>
            <person name="Hulse-Kemp A.M."/>
            <person name="Babiker E."/>
            <person name="Staton M."/>
        </authorList>
    </citation>
    <scope>NUCLEOTIDE SEQUENCE [LARGE SCALE GENOMIC DNA]</scope>
    <source>
        <strain evidence="2">cv. NJ 8807/NJ 8810</strain>
        <tissue evidence="1">Young leaf</tissue>
    </source>
</reference>
<protein>
    <submittedName>
        <fullName evidence="1">Uncharacterized protein</fullName>
    </submittedName>
</protein>
<dbReference type="Proteomes" id="UP000828048">
    <property type="component" value="Chromosome 8"/>
</dbReference>
<keyword evidence="2" id="KW-1185">Reference proteome</keyword>
<evidence type="ECO:0000313" key="2">
    <source>
        <dbReference type="Proteomes" id="UP000828048"/>
    </source>
</evidence>
<organism evidence="1 2">
    <name type="scientific">Vaccinium darrowii</name>
    <dbReference type="NCBI Taxonomy" id="229202"/>
    <lineage>
        <taxon>Eukaryota</taxon>
        <taxon>Viridiplantae</taxon>
        <taxon>Streptophyta</taxon>
        <taxon>Embryophyta</taxon>
        <taxon>Tracheophyta</taxon>
        <taxon>Spermatophyta</taxon>
        <taxon>Magnoliopsida</taxon>
        <taxon>eudicotyledons</taxon>
        <taxon>Gunneridae</taxon>
        <taxon>Pentapetalae</taxon>
        <taxon>asterids</taxon>
        <taxon>Ericales</taxon>
        <taxon>Ericaceae</taxon>
        <taxon>Vaccinioideae</taxon>
        <taxon>Vaccinieae</taxon>
        <taxon>Vaccinium</taxon>
    </lineage>
</organism>
<gene>
    <name evidence="1" type="ORF">Vadar_026176</name>
</gene>
<dbReference type="EMBL" id="CM037158">
    <property type="protein sequence ID" value="KAH7852547.1"/>
    <property type="molecule type" value="Genomic_DNA"/>
</dbReference>